<evidence type="ECO:0000313" key="1">
    <source>
        <dbReference type="EMBL" id="EIM73474.1"/>
    </source>
</evidence>
<accession>I5BV72</accession>
<protein>
    <submittedName>
        <fullName evidence="1">Uncharacterized protein</fullName>
    </submittedName>
</protein>
<name>I5BV72_9HYPH</name>
<gene>
    <name evidence="1" type="ORF">A33O_14836</name>
</gene>
<evidence type="ECO:0000313" key="2">
    <source>
        <dbReference type="Proteomes" id="UP000004622"/>
    </source>
</evidence>
<organism evidence="1 2">
    <name type="scientific">Nitratireductor aquibiodomus RA22</name>
    <dbReference type="NCBI Taxonomy" id="1189611"/>
    <lineage>
        <taxon>Bacteria</taxon>
        <taxon>Pseudomonadati</taxon>
        <taxon>Pseudomonadota</taxon>
        <taxon>Alphaproteobacteria</taxon>
        <taxon>Hyphomicrobiales</taxon>
        <taxon>Phyllobacteriaceae</taxon>
        <taxon>Nitratireductor</taxon>
    </lineage>
</organism>
<comment type="caution">
    <text evidence="1">The sequence shown here is derived from an EMBL/GenBank/DDBJ whole genome shotgun (WGS) entry which is preliminary data.</text>
</comment>
<dbReference type="RefSeq" id="WP_007009323.1">
    <property type="nucleotide sequence ID" value="NZ_AJXZ01000038.1"/>
</dbReference>
<proteinExistence type="predicted"/>
<dbReference type="AlphaFoldDB" id="I5BV72"/>
<dbReference type="OrthoDB" id="8030751at2"/>
<sequence length="197" mass="21942">MADLIDAANDELPLDRRLKLSIKWNSIQVPVTFPGEAYAKFQIGFFLGTAPLFSEAVYGESEARAGGTLLPGYFRGWDEDCNFLTSLRTFLETGEAVDFEDVCEPVFRLIIADDAFDLGRNAATTDDYFDVLAIMYNGGEWHDRTVGETGPAIKLAATRKTLRRFLIDLLTEADDPAVCEPQARQILRERFSGNCAI</sequence>
<reference evidence="1 2" key="1">
    <citation type="journal article" date="2012" name="J. Bacteriol.">
        <title>Genome Sequence of Nitratireductor aquibiodomus Strain RA22.</title>
        <authorList>
            <person name="Singh A."/>
            <person name="Jangir P.K."/>
            <person name="Kumari C."/>
            <person name="Sharma R."/>
        </authorList>
    </citation>
    <scope>NUCLEOTIDE SEQUENCE [LARGE SCALE GENOMIC DNA]</scope>
    <source>
        <strain evidence="1 2">RA22</strain>
    </source>
</reference>
<dbReference type="Proteomes" id="UP000004622">
    <property type="component" value="Unassembled WGS sequence"/>
</dbReference>
<dbReference type="EMBL" id="AJXZ01000038">
    <property type="protein sequence ID" value="EIM73474.1"/>
    <property type="molecule type" value="Genomic_DNA"/>
</dbReference>